<keyword evidence="1" id="KW-0040">ANK repeat</keyword>
<dbReference type="STRING" id="7375.A0A0L0BTT0"/>
<dbReference type="Proteomes" id="UP000037069">
    <property type="component" value="Unassembled WGS sequence"/>
</dbReference>
<dbReference type="PANTHER" id="PTHR20923">
    <property type="entry name" value="BAT4 PROTEIN-RELATED"/>
    <property type="match status" value="1"/>
</dbReference>
<dbReference type="EMBL" id="JRES01001351">
    <property type="protein sequence ID" value="KNC23452.1"/>
    <property type="molecule type" value="Genomic_DNA"/>
</dbReference>
<dbReference type="SUPFAM" id="SSF46579">
    <property type="entry name" value="Prefoldin"/>
    <property type="match status" value="1"/>
</dbReference>
<dbReference type="Pfam" id="PF12796">
    <property type="entry name" value="Ank_2"/>
    <property type="match status" value="1"/>
</dbReference>
<dbReference type="OrthoDB" id="4735278at2759"/>
<dbReference type="InterPro" id="IPR039146">
    <property type="entry name" value="GPANK1"/>
</dbReference>
<dbReference type="InterPro" id="IPR002110">
    <property type="entry name" value="Ankyrin_rpt"/>
</dbReference>
<dbReference type="Gene3D" id="1.10.287.370">
    <property type="match status" value="1"/>
</dbReference>
<dbReference type="PROSITE" id="PS50297">
    <property type="entry name" value="ANK_REP_REGION"/>
    <property type="match status" value="1"/>
</dbReference>
<dbReference type="GO" id="GO:0003676">
    <property type="term" value="F:nucleic acid binding"/>
    <property type="evidence" value="ECO:0007669"/>
    <property type="project" value="InterPro"/>
</dbReference>
<evidence type="ECO:0000313" key="4">
    <source>
        <dbReference type="EMBL" id="KNC23452.1"/>
    </source>
</evidence>
<dbReference type="SMART" id="SM00443">
    <property type="entry name" value="G_patch"/>
    <property type="match status" value="1"/>
</dbReference>
<dbReference type="InterPro" id="IPR009053">
    <property type="entry name" value="Prefoldin"/>
</dbReference>
<dbReference type="InterPro" id="IPR000467">
    <property type="entry name" value="G_patch_dom"/>
</dbReference>
<dbReference type="AlphaFoldDB" id="A0A0L0BTT0"/>
<feature type="region of interest" description="Disordered" evidence="2">
    <location>
        <begin position="331"/>
        <end position="352"/>
    </location>
</feature>
<evidence type="ECO:0000313" key="5">
    <source>
        <dbReference type="Proteomes" id="UP000037069"/>
    </source>
</evidence>
<protein>
    <submittedName>
        <fullName evidence="4">Putative G patch domain and ankyrin repeat-containing protein 1</fullName>
    </submittedName>
</protein>
<dbReference type="PROSITE" id="PS50174">
    <property type="entry name" value="G_PATCH"/>
    <property type="match status" value="1"/>
</dbReference>
<feature type="repeat" description="ANK" evidence="1">
    <location>
        <begin position="125"/>
        <end position="157"/>
    </location>
</feature>
<reference evidence="4 5" key="1">
    <citation type="journal article" date="2015" name="Nat. Commun.">
        <title>Lucilia cuprina genome unlocks parasitic fly biology to underpin future interventions.</title>
        <authorList>
            <person name="Anstead C.A."/>
            <person name="Korhonen P.K."/>
            <person name="Young N.D."/>
            <person name="Hall R.S."/>
            <person name="Jex A.R."/>
            <person name="Murali S.C."/>
            <person name="Hughes D.S."/>
            <person name="Lee S.F."/>
            <person name="Perry T."/>
            <person name="Stroehlein A.J."/>
            <person name="Ansell B.R."/>
            <person name="Breugelmans B."/>
            <person name="Hofmann A."/>
            <person name="Qu J."/>
            <person name="Dugan S."/>
            <person name="Lee S.L."/>
            <person name="Chao H."/>
            <person name="Dinh H."/>
            <person name="Han Y."/>
            <person name="Doddapaneni H.V."/>
            <person name="Worley K.C."/>
            <person name="Muzny D.M."/>
            <person name="Ioannidis P."/>
            <person name="Waterhouse R.M."/>
            <person name="Zdobnov E.M."/>
            <person name="James P.J."/>
            <person name="Bagnall N.H."/>
            <person name="Kotze A.C."/>
            <person name="Gibbs R.A."/>
            <person name="Richards S."/>
            <person name="Batterham P."/>
            <person name="Gasser R.B."/>
        </authorList>
    </citation>
    <scope>NUCLEOTIDE SEQUENCE [LARGE SCALE GENOMIC DNA]</scope>
    <source>
        <strain evidence="4 5">LS</strain>
        <tissue evidence="4">Full body</tissue>
    </source>
</reference>
<accession>A0A0L0BTT0</accession>
<dbReference type="PANTHER" id="PTHR20923:SF1">
    <property type="entry name" value="G PATCH DOMAIN AND ANKYRIN REPEAT-CONTAINING PROTEIN 1"/>
    <property type="match status" value="1"/>
</dbReference>
<dbReference type="Gene3D" id="1.25.40.20">
    <property type="entry name" value="Ankyrin repeat-containing domain"/>
    <property type="match status" value="1"/>
</dbReference>
<dbReference type="InterPro" id="IPR036770">
    <property type="entry name" value="Ankyrin_rpt-contain_sf"/>
</dbReference>
<dbReference type="CDD" id="cd22860">
    <property type="entry name" value="PDRG1"/>
    <property type="match status" value="1"/>
</dbReference>
<feature type="domain" description="G-patch" evidence="3">
    <location>
        <begin position="244"/>
        <end position="290"/>
    </location>
</feature>
<comment type="caution">
    <text evidence="4">The sequence shown here is derived from an EMBL/GenBank/DDBJ whole genome shotgun (WGS) entry which is preliminary data.</text>
</comment>
<evidence type="ECO:0000256" key="2">
    <source>
        <dbReference type="SAM" id="MobiDB-lite"/>
    </source>
</evidence>
<organism evidence="4 5">
    <name type="scientific">Lucilia cuprina</name>
    <name type="common">Green bottle fly</name>
    <name type="synonym">Australian sheep blowfly</name>
    <dbReference type="NCBI Taxonomy" id="7375"/>
    <lineage>
        <taxon>Eukaryota</taxon>
        <taxon>Metazoa</taxon>
        <taxon>Ecdysozoa</taxon>
        <taxon>Arthropoda</taxon>
        <taxon>Hexapoda</taxon>
        <taxon>Insecta</taxon>
        <taxon>Pterygota</taxon>
        <taxon>Neoptera</taxon>
        <taxon>Endopterygota</taxon>
        <taxon>Diptera</taxon>
        <taxon>Brachycera</taxon>
        <taxon>Muscomorpha</taxon>
        <taxon>Oestroidea</taxon>
        <taxon>Calliphoridae</taxon>
        <taxon>Luciliinae</taxon>
        <taxon>Lucilia</taxon>
    </lineage>
</organism>
<dbReference type="OMA" id="QTTWKKH"/>
<name>A0A0L0BTT0_LUCCU</name>
<keyword evidence="5" id="KW-1185">Reference proteome</keyword>
<dbReference type="Pfam" id="PF01585">
    <property type="entry name" value="G-patch"/>
    <property type="match status" value="1"/>
</dbReference>
<dbReference type="PROSITE" id="PS50088">
    <property type="entry name" value="ANK_REPEAT"/>
    <property type="match status" value="1"/>
</dbReference>
<evidence type="ECO:0000256" key="1">
    <source>
        <dbReference type="PROSITE-ProRule" id="PRU00023"/>
    </source>
</evidence>
<feature type="compositionally biased region" description="Basic and acidic residues" evidence="2">
    <location>
        <begin position="341"/>
        <end position="352"/>
    </location>
</feature>
<proteinExistence type="predicted"/>
<dbReference type="SUPFAM" id="SSF48403">
    <property type="entry name" value="Ankyrin repeat"/>
    <property type="match status" value="1"/>
</dbReference>
<gene>
    <name evidence="4" type="ORF">FF38_13367</name>
</gene>
<evidence type="ECO:0000259" key="3">
    <source>
        <dbReference type="PROSITE" id="PS50174"/>
    </source>
</evidence>
<sequence>MEETGEQLHPNWRALATVHIPLKRFIKEGNHGQQKGTLNSSQLKYEVTGIEGDEIKEFYQELIKTENTRNQTRNHLNTNSRPTKRNPLKTPFEVKKYFHFAMENKVEELTKMEFRGENINVCDSYGWSALMMASCEGSYEAVKYLLSLGVDRNIKDKSGKTAKDLAYKKGYHKIIELLEKEENEEIMEKAEFAKNETIEPFFCEICQENFKETSQVKHQTSTIHQFNMKSNLPQNKLQKFNIPARNKGLQLMVKQGWDKESGLGPSQAGRLYPVKTVIRKQRTGLGIEQESARVTHFEAYDLKAVQRHNSDYYRKKPRNRNDIKREKVREWKRDRHRRRQQNREAIRELEKNTEKQEKKVWTTIGSMLVKLDRQKALELLKKDQTQIEREIKILQSDQKILVNKHRDLEHFSPYSGTNIKPLDRKEFSALKANLPML</sequence>
<dbReference type="SMART" id="SM00248">
    <property type="entry name" value="ANK"/>
    <property type="match status" value="2"/>
</dbReference>